<feature type="domain" description="Beta-lactamase-related" evidence="2">
    <location>
        <begin position="14"/>
        <end position="353"/>
    </location>
</feature>
<dbReference type="EMBL" id="CP009440">
    <property type="protein sequence ID" value="AJI52912.1"/>
    <property type="molecule type" value="Genomic_DNA"/>
</dbReference>
<gene>
    <name evidence="3" type="ORF">LA55_1170</name>
</gene>
<dbReference type="InterPro" id="IPR050789">
    <property type="entry name" value="Diverse_Enzym_Activities"/>
</dbReference>
<dbReference type="KEGG" id="fpz:LA55_1170"/>
<dbReference type="PANTHER" id="PTHR43283">
    <property type="entry name" value="BETA-LACTAMASE-RELATED"/>
    <property type="match status" value="1"/>
</dbReference>
<proteinExistence type="predicted"/>
<organism evidence="3 4">
    <name type="scientific">Francisella philomiragia</name>
    <dbReference type="NCBI Taxonomy" id="28110"/>
    <lineage>
        <taxon>Bacteria</taxon>
        <taxon>Pseudomonadati</taxon>
        <taxon>Pseudomonadota</taxon>
        <taxon>Gammaproteobacteria</taxon>
        <taxon>Thiotrichales</taxon>
        <taxon>Francisellaceae</taxon>
        <taxon>Francisella</taxon>
    </lineage>
</organism>
<dbReference type="InterPro" id="IPR001466">
    <property type="entry name" value="Beta-lactam-related"/>
</dbReference>
<keyword evidence="1" id="KW-0378">Hydrolase</keyword>
<accession>A0A0B6D3N6</accession>
<evidence type="ECO:0000256" key="1">
    <source>
        <dbReference type="ARBA" id="ARBA00022801"/>
    </source>
</evidence>
<dbReference type="RefSeq" id="WP_044526307.1">
    <property type="nucleotide sequence ID" value="NZ_CP009440.1"/>
</dbReference>
<evidence type="ECO:0000259" key="2">
    <source>
        <dbReference type="Pfam" id="PF00144"/>
    </source>
</evidence>
<dbReference type="InterPro" id="IPR012338">
    <property type="entry name" value="Beta-lactam/transpept-like"/>
</dbReference>
<dbReference type="Pfam" id="PF00144">
    <property type="entry name" value="Beta-lactamase"/>
    <property type="match status" value="1"/>
</dbReference>
<reference evidence="3 4" key="1">
    <citation type="journal article" date="2015" name="Genome Announc.">
        <title>Genome sequencing of 18 francisella strains to aid in assay development and testing.</title>
        <authorList>
            <person name="Johnson S.L."/>
            <person name="Daligault H.E."/>
            <person name="Davenport K.W."/>
            <person name="Coyne S.R."/>
            <person name="Frey K.G."/>
            <person name="Koroleva G.I."/>
            <person name="Broomall S.M."/>
            <person name="Bishop-Lilly K.A."/>
            <person name="Bruce D.C."/>
            <person name="Chertkov O."/>
            <person name="Freitas T."/>
            <person name="Jaissle J."/>
            <person name="Ladner J.T."/>
            <person name="Rosenzweig C.N."/>
            <person name="Gibbons H.S."/>
            <person name="Palacios G.F."/>
            <person name="Redden C.L."/>
            <person name="Xu Y."/>
            <person name="Minogue T.D."/>
            <person name="Chain P.S."/>
        </authorList>
    </citation>
    <scope>NUCLEOTIDE SEQUENCE [LARGE SCALE GENOMIC DNA]</scope>
    <source>
        <strain evidence="3 4">GA01-2794</strain>
    </source>
</reference>
<dbReference type="Gene3D" id="3.40.710.10">
    <property type="entry name" value="DD-peptidase/beta-lactamase superfamily"/>
    <property type="match status" value="1"/>
</dbReference>
<evidence type="ECO:0000313" key="3">
    <source>
        <dbReference type="EMBL" id="AJI52912.1"/>
    </source>
</evidence>
<dbReference type="Proteomes" id="UP000031830">
    <property type="component" value="Chromosome"/>
</dbReference>
<dbReference type="PANTHER" id="PTHR43283:SF11">
    <property type="entry name" value="BETA-LACTAMASE-RELATED DOMAIN-CONTAINING PROTEIN"/>
    <property type="match status" value="1"/>
</dbReference>
<dbReference type="GO" id="GO:0016787">
    <property type="term" value="F:hydrolase activity"/>
    <property type="evidence" value="ECO:0007669"/>
    <property type="project" value="UniProtKB-KW"/>
</dbReference>
<name>A0A0B6D3N6_9GAMM</name>
<sequence length="384" mass="43461">MDFQNLENIINHDISHGFSGAAVSVVFHNKPIYKNNFGYAYRYNQEGNLVSNPQALKDNMLFDIASLTKIFATTYAIMYLYERQKIKLDDKITKYIPEFKFENTSYIPTIQDLLNHATGVAPFFDFYNNHIANSLYSQDRETTIKFLKTKMSVVEPAQKYCIYSDIGMKILGCLIETITNQRMDDFLEKNIYSKIGAQNTCFNPLEKGYLPNQIVATQIDGHTNYGTTSFNNIKTDTLRGLVHDEKALYSMGGIAGHAGLFSTIDDITKLAGLLYQENTFFTQGTIKEFSQPSSINPSFGLGFWTAIGRKNRPFFGEKCSDQTIGHTGFTGQCFISDSQNKITIIIMSNSVHSPIIYPRIFKGKTYRTGMYGQLIDSIYTELGL</sequence>
<evidence type="ECO:0000313" key="4">
    <source>
        <dbReference type="Proteomes" id="UP000031830"/>
    </source>
</evidence>
<dbReference type="SUPFAM" id="SSF56601">
    <property type="entry name" value="beta-lactamase/transpeptidase-like"/>
    <property type="match status" value="1"/>
</dbReference>
<protein>
    <submittedName>
        <fullName evidence="3">Beta-lactamase family protein</fullName>
    </submittedName>
</protein>
<dbReference type="OrthoDB" id="9794842at2"/>
<dbReference type="AlphaFoldDB" id="A0A0B6D3N6"/>